<dbReference type="RefSeq" id="WP_013328757.1">
    <property type="nucleotide sequence ID" value="NC_014507.1"/>
</dbReference>
<proteinExistence type="predicted"/>
<dbReference type="AlphaFoldDB" id="E1RIZ1"/>
<evidence type="ECO:0000313" key="1">
    <source>
        <dbReference type="EMBL" id="ADN35579.1"/>
    </source>
</evidence>
<dbReference type="PROSITE" id="PS51257">
    <property type="entry name" value="PROKAR_LIPOPROTEIN"/>
    <property type="match status" value="1"/>
</dbReference>
<name>E1RIZ1_METP4</name>
<sequence length="315" mass="34684">MVININRIKVWIFIGLLIGATVFFSGCVFDEAPNSPGNEYSVQTPPSTIARPPSLFINASSIKPSFLSGETVEVDITFRNTDEDPVVIDSFPPEIILSNPTSGIVRNYPCGSDTITLEPGESIDYILKWDQRDSDGDGADPGIYLVKVSDVSYYENGAKKVIFPEGADIASVIIEYPQGAIEGEIFVHHSEKLNGYLVTLENITFTPTVSTIYIVLHSVDNSFFRTTDQTNTPLPTPPAGLNPLGYYRIDDGPEKEFTCTGYRVVDETIVLLWDFEPVPTDVGELHFVITSLGDWEGYCEIHVDVSNSTINLLSV</sequence>
<organism evidence="1 2">
    <name type="scientific">Methanolacinia petrolearia (strain DSM 11571 / OCM 486 / SEBR 4847)</name>
    <name type="common">Methanoplanus petrolearius</name>
    <dbReference type="NCBI Taxonomy" id="679926"/>
    <lineage>
        <taxon>Archaea</taxon>
        <taxon>Methanobacteriati</taxon>
        <taxon>Methanobacteriota</taxon>
        <taxon>Stenosarchaea group</taxon>
        <taxon>Methanomicrobia</taxon>
        <taxon>Methanomicrobiales</taxon>
        <taxon>Methanomicrobiaceae</taxon>
        <taxon>Methanolacinia</taxon>
    </lineage>
</organism>
<dbReference type="Proteomes" id="UP000006565">
    <property type="component" value="Chromosome"/>
</dbReference>
<gene>
    <name evidence="1" type="ordered locus">Mpet_0805</name>
</gene>
<dbReference type="EMBL" id="CP002117">
    <property type="protein sequence ID" value="ADN35579.1"/>
    <property type="molecule type" value="Genomic_DNA"/>
</dbReference>
<accession>E1RIZ1</accession>
<reference evidence="1 2" key="1">
    <citation type="journal article" date="2010" name="Stand. Genomic Sci.">
        <title>Complete genome sequence of Methanoplanus petrolearius type strain (SEBR 4847).</title>
        <authorList>
            <person name="Brambilla E."/>
            <person name="Djao O.D."/>
            <person name="Daligault H."/>
            <person name="Lapidus A."/>
            <person name="Lucas S."/>
            <person name="Hammon N."/>
            <person name="Nolan M."/>
            <person name="Tice H."/>
            <person name="Cheng J.F."/>
            <person name="Han C."/>
            <person name="Tapia R."/>
            <person name="Goodwin L."/>
            <person name="Pitluck S."/>
            <person name="Liolios K."/>
            <person name="Ivanova N."/>
            <person name="Mavromatis K."/>
            <person name="Mikhailova N."/>
            <person name="Pati A."/>
            <person name="Chen A."/>
            <person name="Palaniappan K."/>
            <person name="Land M."/>
            <person name="Hauser L."/>
            <person name="Chang Y.J."/>
            <person name="Jeffries C.D."/>
            <person name="Rohde M."/>
            <person name="Spring S."/>
            <person name="Sikorski J."/>
            <person name="Goker M."/>
            <person name="Woyke T."/>
            <person name="Bristow J."/>
            <person name="Eisen J.A."/>
            <person name="Markowitz V."/>
            <person name="Hugenholtz P."/>
            <person name="Kyrpides N.C."/>
            <person name="Klenk H.P."/>
        </authorList>
    </citation>
    <scope>NUCLEOTIDE SEQUENCE [LARGE SCALE GENOMIC DNA]</scope>
    <source>
        <strain evidence="2">DSM 11571 / OCM 486 / SEBR 4847</strain>
    </source>
</reference>
<dbReference type="GeneID" id="9743261"/>
<evidence type="ECO:0000313" key="2">
    <source>
        <dbReference type="Proteomes" id="UP000006565"/>
    </source>
</evidence>
<protein>
    <submittedName>
        <fullName evidence="1">Uncharacterized protein</fullName>
    </submittedName>
</protein>
<dbReference type="HOGENOM" id="CLU_881713_0_0_2"/>
<keyword evidence="2" id="KW-1185">Reference proteome</keyword>
<dbReference type="eggNOG" id="arCOG07571">
    <property type="taxonomic scope" value="Archaea"/>
</dbReference>
<dbReference type="OrthoDB" id="384630at2157"/>
<dbReference type="KEGG" id="mpi:Mpet_0805"/>